<accession>A0A5C3QG30</accession>
<gene>
    <name evidence="1" type="ORF">BDV98DRAFT_570157</name>
</gene>
<name>A0A5C3QG30_9AGAR</name>
<dbReference type="Proteomes" id="UP000305067">
    <property type="component" value="Unassembled WGS sequence"/>
</dbReference>
<sequence length="238" mass="27300">MNVFIETLLSVHARWETLDLVPGQGLDEGDMFEIPPRAEERRPWLRFSTSPMVDFTLLQSLSLNCDLVCADSLRALLRFFHRTRIPELHILRLYHHGQRRTSTAFHLDVFPWAQLREVTLDTPLEDIANTLLLLDRLSVVQSLSLLRFSNLRHPTPFPASVATPTRLIPLSSLSTPGTKASTLLERIQLPHLHHALPPRKNWQSTTAFRSNLSSLSLLFSLLPSMPMQYTPWSWTMYG</sequence>
<dbReference type="EMBL" id="ML178830">
    <property type="protein sequence ID" value="TFL00208.1"/>
    <property type="molecule type" value="Genomic_DNA"/>
</dbReference>
<evidence type="ECO:0000313" key="1">
    <source>
        <dbReference type="EMBL" id="TFL00208.1"/>
    </source>
</evidence>
<keyword evidence="2" id="KW-1185">Reference proteome</keyword>
<organism evidence="1 2">
    <name type="scientific">Pterulicium gracile</name>
    <dbReference type="NCBI Taxonomy" id="1884261"/>
    <lineage>
        <taxon>Eukaryota</taxon>
        <taxon>Fungi</taxon>
        <taxon>Dikarya</taxon>
        <taxon>Basidiomycota</taxon>
        <taxon>Agaricomycotina</taxon>
        <taxon>Agaricomycetes</taxon>
        <taxon>Agaricomycetidae</taxon>
        <taxon>Agaricales</taxon>
        <taxon>Pleurotineae</taxon>
        <taxon>Pterulaceae</taxon>
        <taxon>Pterulicium</taxon>
    </lineage>
</organism>
<evidence type="ECO:0000313" key="2">
    <source>
        <dbReference type="Proteomes" id="UP000305067"/>
    </source>
</evidence>
<dbReference type="AlphaFoldDB" id="A0A5C3QG30"/>
<reference evidence="1 2" key="1">
    <citation type="journal article" date="2019" name="Nat. Ecol. Evol.">
        <title>Megaphylogeny resolves global patterns of mushroom evolution.</title>
        <authorList>
            <person name="Varga T."/>
            <person name="Krizsan K."/>
            <person name="Foldi C."/>
            <person name="Dima B."/>
            <person name="Sanchez-Garcia M."/>
            <person name="Sanchez-Ramirez S."/>
            <person name="Szollosi G.J."/>
            <person name="Szarkandi J.G."/>
            <person name="Papp V."/>
            <person name="Albert L."/>
            <person name="Andreopoulos W."/>
            <person name="Angelini C."/>
            <person name="Antonin V."/>
            <person name="Barry K.W."/>
            <person name="Bougher N.L."/>
            <person name="Buchanan P."/>
            <person name="Buyck B."/>
            <person name="Bense V."/>
            <person name="Catcheside P."/>
            <person name="Chovatia M."/>
            <person name="Cooper J."/>
            <person name="Damon W."/>
            <person name="Desjardin D."/>
            <person name="Finy P."/>
            <person name="Geml J."/>
            <person name="Haridas S."/>
            <person name="Hughes K."/>
            <person name="Justo A."/>
            <person name="Karasinski D."/>
            <person name="Kautmanova I."/>
            <person name="Kiss B."/>
            <person name="Kocsube S."/>
            <person name="Kotiranta H."/>
            <person name="LaButti K.M."/>
            <person name="Lechner B.E."/>
            <person name="Liimatainen K."/>
            <person name="Lipzen A."/>
            <person name="Lukacs Z."/>
            <person name="Mihaltcheva S."/>
            <person name="Morgado L.N."/>
            <person name="Niskanen T."/>
            <person name="Noordeloos M.E."/>
            <person name="Ohm R.A."/>
            <person name="Ortiz-Santana B."/>
            <person name="Ovrebo C."/>
            <person name="Racz N."/>
            <person name="Riley R."/>
            <person name="Savchenko A."/>
            <person name="Shiryaev A."/>
            <person name="Soop K."/>
            <person name="Spirin V."/>
            <person name="Szebenyi C."/>
            <person name="Tomsovsky M."/>
            <person name="Tulloss R.E."/>
            <person name="Uehling J."/>
            <person name="Grigoriev I.V."/>
            <person name="Vagvolgyi C."/>
            <person name="Papp T."/>
            <person name="Martin F.M."/>
            <person name="Miettinen O."/>
            <person name="Hibbett D.S."/>
            <person name="Nagy L.G."/>
        </authorList>
    </citation>
    <scope>NUCLEOTIDE SEQUENCE [LARGE SCALE GENOMIC DNA]</scope>
    <source>
        <strain evidence="1 2">CBS 309.79</strain>
    </source>
</reference>
<proteinExistence type="predicted"/>
<protein>
    <submittedName>
        <fullName evidence="1">Uncharacterized protein</fullName>
    </submittedName>
</protein>